<dbReference type="InterPro" id="IPR050557">
    <property type="entry name" value="RTX_toxin/Mannuronan_C5-epim"/>
</dbReference>
<protein>
    <submittedName>
        <fullName evidence="3">Structural toxin protein RtxA</fullName>
    </submittedName>
</protein>
<keyword evidence="2" id="KW-0964">Secreted</keyword>
<dbReference type="EMBL" id="PGXC01000075">
    <property type="protein sequence ID" value="PKK88011.1"/>
    <property type="molecule type" value="Genomic_DNA"/>
</dbReference>
<evidence type="ECO:0000313" key="3">
    <source>
        <dbReference type="EMBL" id="PKK88011.1"/>
    </source>
</evidence>
<evidence type="ECO:0000256" key="2">
    <source>
        <dbReference type="ARBA" id="ARBA00022525"/>
    </source>
</evidence>
<dbReference type="PRINTS" id="PR00313">
    <property type="entry name" value="CABNDNGRPT"/>
</dbReference>
<dbReference type="InterPro" id="IPR010221">
    <property type="entry name" value="VCBS_dom"/>
</dbReference>
<dbReference type="PROSITE" id="PS00330">
    <property type="entry name" value="HEMOLYSIN_CALCIUM"/>
    <property type="match status" value="3"/>
</dbReference>
<dbReference type="SUPFAM" id="SSF51120">
    <property type="entry name" value="beta-Roll"/>
    <property type="match status" value="1"/>
</dbReference>
<dbReference type="PANTHER" id="PTHR38340">
    <property type="entry name" value="S-LAYER PROTEIN"/>
    <property type="match status" value="1"/>
</dbReference>
<dbReference type="InterPro" id="IPR001343">
    <property type="entry name" value="Hemolysn_Ca-bd"/>
</dbReference>
<comment type="caution">
    <text evidence="3">The sequence shown here is derived from an EMBL/GenBank/DDBJ whole genome shotgun (WGS) entry which is preliminary data.</text>
</comment>
<feature type="non-terminal residue" evidence="3">
    <location>
        <position position="1"/>
    </location>
</feature>
<organism evidence="3 4">
    <name type="scientific">Candidatus Wallbacteria bacterium HGW-Wallbacteria-1</name>
    <dbReference type="NCBI Taxonomy" id="2013854"/>
    <lineage>
        <taxon>Bacteria</taxon>
        <taxon>Candidatus Walliibacteriota</taxon>
    </lineage>
</organism>
<gene>
    <name evidence="3" type="ORF">CVV64_20625</name>
</gene>
<dbReference type="AlphaFoldDB" id="A0A2N1PI39"/>
<evidence type="ECO:0000256" key="1">
    <source>
        <dbReference type="ARBA" id="ARBA00004613"/>
    </source>
</evidence>
<dbReference type="InterPro" id="IPR018511">
    <property type="entry name" value="Hemolysin-typ_Ca-bd_CS"/>
</dbReference>
<dbReference type="Gene3D" id="2.150.10.10">
    <property type="entry name" value="Serralysin-like metalloprotease, C-terminal"/>
    <property type="match status" value="2"/>
</dbReference>
<name>A0A2N1PI39_9BACT</name>
<reference evidence="3 4" key="1">
    <citation type="journal article" date="2017" name="ISME J.">
        <title>Potential for microbial H2 and metal transformations associated with novel bacteria and archaea in deep terrestrial subsurface sediments.</title>
        <authorList>
            <person name="Hernsdorf A.W."/>
            <person name="Amano Y."/>
            <person name="Miyakawa K."/>
            <person name="Ise K."/>
            <person name="Suzuki Y."/>
            <person name="Anantharaman K."/>
            <person name="Probst A."/>
            <person name="Burstein D."/>
            <person name="Thomas B.C."/>
            <person name="Banfield J.F."/>
        </authorList>
    </citation>
    <scope>NUCLEOTIDE SEQUENCE [LARGE SCALE GENOMIC DNA]</scope>
    <source>
        <strain evidence="3">HGW-Wallbacteria-1</strain>
    </source>
</reference>
<evidence type="ECO:0000313" key="4">
    <source>
        <dbReference type="Proteomes" id="UP000233256"/>
    </source>
</evidence>
<sequence>GGYDAVQALGTTSTPLSDSFNYTASDGALTDSATLTISVFGTNDAPTLTVTGGQVYESGLAEGTAPSATTILASGTLNYGDVDTATTNLKIVVDGSYTTGNLTGNAADIIGSYSTGHYGTIVFHGDGSWEYTLSTPITNDSPSAPAGTNGLQGPDSFQVQMYDGADYSTAQTLTINIMDDAPVGIIPDGALLDNQAGATFTTYLDLDHNIDNNIGADQPGTIQFLSTLNGADSGLMSGGLPIIYTVSVDGQTLTGSTAAGDVFTLTLSHAAGAGADQYTVHMIGTVDGGAESINFSGGGYDFVGGNGSWAGFDTAANDNSHDLLLTPMEGGVSAGTVNTTANAGGVGGGASIGSDEAMRVDFVVDLQGTPTPAKDYSNPIYQNHTFDEHYIANGAAALITSTKGSTILIKAFDDPDGNYTVGDGNLDSINAVAIDYNGATKIISFSDIGTTDTIETVGGHTFHVQFVEDVTTPGHYDAVVTNVVSGTEIATYTADGYSSLEYHYAGGETFQIGDFSTSSIDPGKPVDFSVPVQITDLDGDTAAGTIDVLLAPEHSLATLDYSGSAVPVDVTVDATHLNIIGSHFDDALTGDAHDNILYGGAGNDHLSGNDGNDLLSGGTGNDILVGGAGNDILIGGAGNDNLTGGTGADTFKTGSGNDNITDYNLAEGDKVDISAVSNTPVGDTSHLDFHLDGGKAVLDIYDGTDHSPAHLLGSVTFDNITTATDLNSLLGQINLDHTT</sequence>
<dbReference type="NCBIfam" id="TIGR01965">
    <property type="entry name" value="VCBS_repeat"/>
    <property type="match status" value="2"/>
</dbReference>
<dbReference type="GO" id="GO:0005576">
    <property type="term" value="C:extracellular region"/>
    <property type="evidence" value="ECO:0007669"/>
    <property type="project" value="UniProtKB-SubCell"/>
</dbReference>
<dbReference type="PANTHER" id="PTHR38340:SF1">
    <property type="entry name" value="S-LAYER PROTEIN"/>
    <property type="match status" value="1"/>
</dbReference>
<comment type="subcellular location">
    <subcellularLocation>
        <location evidence="1">Secreted</location>
    </subcellularLocation>
</comment>
<dbReference type="InterPro" id="IPR011049">
    <property type="entry name" value="Serralysin-like_metalloprot_C"/>
</dbReference>
<dbReference type="Proteomes" id="UP000233256">
    <property type="component" value="Unassembled WGS sequence"/>
</dbReference>
<proteinExistence type="predicted"/>
<dbReference type="GO" id="GO:0005509">
    <property type="term" value="F:calcium ion binding"/>
    <property type="evidence" value="ECO:0007669"/>
    <property type="project" value="InterPro"/>
</dbReference>
<dbReference type="Pfam" id="PF00353">
    <property type="entry name" value="HemolysinCabind"/>
    <property type="match status" value="2"/>
</dbReference>
<accession>A0A2N1PI39</accession>